<keyword evidence="7" id="KW-0413">Isomerase</keyword>
<evidence type="ECO:0000256" key="5">
    <source>
        <dbReference type="ARBA" id="ARBA00022723"/>
    </source>
</evidence>
<dbReference type="NCBIfam" id="NF006047">
    <property type="entry name" value="PRK08193.1"/>
    <property type="match status" value="1"/>
</dbReference>
<comment type="similarity">
    <text evidence="3">Belongs to the aldolase class II family. AraD/FucA subfamily.</text>
</comment>
<sequence>MMLLELKQKTWEANQDLVRRGLVLYTFGNASGIDRNENLVVIKPSGVDYDKLRPEHMVVCNMDGKIVEGDLRPSSDLATHLEIYRSFPQIGGVVHTHSKNATAWAQSGRDIPALGTTHADYFHGPVPCTRELTDDEIRGDYVLNTGHAIVERFQGIDPLAVPGVLVAGHAPFAWGRDPIDAAHNAVVLEAVAEMAFMTVLLNPHAGVSQALLDRHYYRKHGAAATYGQR</sequence>
<dbReference type="SUPFAM" id="SSF53639">
    <property type="entry name" value="AraD/HMP-PK domain-like"/>
    <property type="match status" value="1"/>
</dbReference>
<dbReference type="PATRIC" id="fig|926566.3.peg.1748"/>
<feature type="domain" description="Class II aldolase/adducin N-terminal" evidence="9">
    <location>
        <begin position="8"/>
        <end position="196"/>
    </location>
</feature>
<dbReference type="eggNOG" id="COG0235">
    <property type="taxonomic scope" value="Bacteria"/>
</dbReference>
<dbReference type="FunFam" id="3.40.225.10:FF:000001">
    <property type="entry name" value="L-ribulose-5-phosphate 4-epimerase UlaF"/>
    <property type="match status" value="1"/>
</dbReference>
<dbReference type="STRING" id="926566.Terro_1774"/>
<dbReference type="GO" id="GO:0046872">
    <property type="term" value="F:metal ion binding"/>
    <property type="evidence" value="ECO:0007669"/>
    <property type="project" value="UniProtKB-KW"/>
</dbReference>
<evidence type="ECO:0000256" key="2">
    <source>
        <dbReference type="ARBA" id="ARBA00001947"/>
    </source>
</evidence>
<evidence type="ECO:0000313" key="10">
    <source>
        <dbReference type="EMBL" id="AFL88070.1"/>
    </source>
</evidence>
<dbReference type="EMBL" id="CP003379">
    <property type="protein sequence ID" value="AFL88070.1"/>
    <property type="molecule type" value="Genomic_DNA"/>
</dbReference>
<dbReference type="GO" id="GO:0005829">
    <property type="term" value="C:cytosol"/>
    <property type="evidence" value="ECO:0007669"/>
    <property type="project" value="TreeGrafter"/>
</dbReference>
<proteinExistence type="inferred from homology"/>
<dbReference type="RefSeq" id="WP_014785639.1">
    <property type="nucleotide sequence ID" value="NC_018014.1"/>
</dbReference>
<dbReference type="Gene3D" id="3.40.225.10">
    <property type="entry name" value="Class II aldolase/adducin N-terminal domain"/>
    <property type="match status" value="1"/>
</dbReference>
<dbReference type="InterPro" id="IPR001303">
    <property type="entry name" value="Aldolase_II/adducin_N"/>
</dbReference>
<comment type="catalytic activity">
    <reaction evidence="1">
        <text>L-ribulose 5-phosphate = D-xylulose 5-phosphate</text>
        <dbReference type="Rhea" id="RHEA:22368"/>
        <dbReference type="ChEBI" id="CHEBI:57737"/>
        <dbReference type="ChEBI" id="CHEBI:58226"/>
        <dbReference type="EC" id="5.1.3.4"/>
    </reaction>
</comment>
<dbReference type="GO" id="GO:0019323">
    <property type="term" value="P:pentose catabolic process"/>
    <property type="evidence" value="ECO:0007669"/>
    <property type="project" value="TreeGrafter"/>
</dbReference>
<dbReference type="HOGENOM" id="CLU_006033_5_0_0"/>
<dbReference type="InterPro" id="IPR050197">
    <property type="entry name" value="Aldolase_class_II_sugar_metab"/>
</dbReference>
<gene>
    <name evidence="10" type="ordered locus">Terro_1774</name>
</gene>
<dbReference type="PANTHER" id="PTHR22789:SF8">
    <property type="entry name" value="L-RIBULOSE-5-PHOSPHATE 4-EPIMERASE SGBE"/>
    <property type="match status" value="1"/>
</dbReference>
<evidence type="ECO:0000256" key="4">
    <source>
        <dbReference type="ARBA" id="ARBA00013186"/>
    </source>
</evidence>
<reference evidence="10 11" key="1">
    <citation type="submission" date="2012-06" db="EMBL/GenBank/DDBJ databases">
        <title>Complete genome of Terriglobus roseus DSM 18391.</title>
        <authorList>
            <consortium name="US DOE Joint Genome Institute (JGI-PGF)"/>
            <person name="Lucas S."/>
            <person name="Copeland A."/>
            <person name="Lapidus A."/>
            <person name="Glavina del Rio T."/>
            <person name="Dalin E."/>
            <person name="Tice H."/>
            <person name="Bruce D."/>
            <person name="Goodwin L."/>
            <person name="Pitluck S."/>
            <person name="Peters L."/>
            <person name="Mikhailova N."/>
            <person name="Munk A.C.C."/>
            <person name="Kyrpides N."/>
            <person name="Mavromatis K."/>
            <person name="Ivanova N."/>
            <person name="Brettin T."/>
            <person name="Detter J.C."/>
            <person name="Han C."/>
            <person name="Larimer F."/>
            <person name="Land M."/>
            <person name="Hauser L."/>
            <person name="Markowitz V."/>
            <person name="Cheng J.-F."/>
            <person name="Hugenholtz P."/>
            <person name="Woyke T."/>
            <person name="Wu D."/>
            <person name="Brambilla E."/>
            <person name="Klenk H.-P."/>
            <person name="Eisen J.A."/>
        </authorList>
    </citation>
    <scope>NUCLEOTIDE SEQUENCE [LARGE SCALE GENOMIC DNA]</scope>
    <source>
        <strain evidence="11">DSM 18391 / NRRL B-41598 / KBS 63</strain>
    </source>
</reference>
<keyword evidence="8" id="KW-0119">Carbohydrate metabolism</keyword>
<dbReference type="Pfam" id="PF00596">
    <property type="entry name" value="Aldolase_II"/>
    <property type="match status" value="1"/>
</dbReference>
<comment type="cofactor">
    <cofactor evidence="2">
        <name>Zn(2+)</name>
        <dbReference type="ChEBI" id="CHEBI:29105"/>
    </cofactor>
</comment>
<evidence type="ECO:0000256" key="7">
    <source>
        <dbReference type="ARBA" id="ARBA00023235"/>
    </source>
</evidence>
<evidence type="ECO:0000256" key="8">
    <source>
        <dbReference type="ARBA" id="ARBA00023277"/>
    </source>
</evidence>
<dbReference type="Proteomes" id="UP000006056">
    <property type="component" value="Chromosome"/>
</dbReference>
<evidence type="ECO:0000256" key="1">
    <source>
        <dbReference type="ARBA" id="ARBA00001726"/>
    </source>
</evidence>
<organism evidence="10 11">
    <name type="scientific">Terriglobus roseus (strain DSM 18391 / NRRL B-41598 / KBS 63)</name>
    <dbReference type="NCBI Taxonomy" id="926566"/>
    <lineage>
        <taxon>Bacteria</taxon>
        <taxon>Pseudomonadati</taxon>
        <taxon>Acidobacteriota</taxon>
        <taxon>Terriglobia</taxon>
        <taxon>Terriglobales</taxon>
        <taxon>Acidobacteriaceae</taxon>
        <taxon>Terriglobus</taxon>
    </lineage>
</organism>
<dbReference type="GO" id="GO:0008742">
    <property type="term" value="F:L-ribulose-phosphate 4-epimerase activity"/>
    <property type="evidence" value="ECO:0007669"/>
    <property type="project" value="UniProtKB-EC"/>
</dbReference>
<dbReference type="NCBIfam" id="NF009003">
    <property type="entry name" value="PRK12348.1"/>
    <property type="match status" value="1"/>
</dbReference>
<evidence type="ECO:0000259" key="9">
    <source>
        <dbReference type="SMART" id="SM01007"/>
    </source>
</evidence>
<evidence type="ECO:0000256" key="3">
    <source>
        <dbReference type="ARBA" id="ARBA00010037"/>
    </source>
</evidence>
<dbReference type="GO" id="GO:0016832">
    <property type="term" value="F:aldehyde-lyase activity"/>
    <property type="evidence" value="ECO:0007669"/>
    <property type="project" value="TreeGrafter"/>
</dbReference>
<keyword evidence="6" id="KW-0862">Zinc</keyword>
<evidence type="ECO:0000313" key="11">
    <source>
        <dbReference type="Proteomes" id="UP000006056"/>
    </source>
</evidence>
<dbReference type="InterPro" id="IPR036409">
    <property type="entry name" value="Aldolase_II/adducin_N_sf"/>
</dbReference>
<keyword evidence="5" id="KW-0479">Metal-binding</keyword>
<keyword evidence="11" id="KW-1185">Reference proteome</keyword>
<accession>I3ZFQ2</accession>
<protein>
    <recommendedName>
        <fullName evidence="4">L-ribulose-5-phosphate 4-epimerase</fullName>
        <ecNumber evidence="4">5.1.3.4</ecNumber>
    </recommendedName>
</protein>
<dbReference type="EC" id="5.1.3.4" evidence="4"/>
<evidence type="ECO:0000256" key="6">
    <source>
        <dbReference type="ARBA" id="ARBA00022833"/>
    </source>
</evidence>
<dbReference type="SMART" id="SM01007">
    <property type="entry name" value="Aldolase_II"/>
    <property type="match status" value="1"/>
</dbReference>
<name>I3ZFQ2_TERRK</name>
<dbReference type="AlphaFoldDB" id="I3ZFQ2"/>
<dbReference type="KEGG" id="trs:Terro_1774"/>
<dbReference type="PANTHER" id="PTHR22789">
    <property type="entry name" value="FUCULOSE PHOSPHATE ALDOLASE"/>
    <property type="match status" value="1"/>
</dbReference>